<keyword evidence="5 7" id="KW-1133">Transmembrane helix</keyword>
<feature type="transmembrane region" description="Helical" evidence="7">
    <location>
        <begin position="6"/>
        <end position="33"/>
    </location>
</feature>
<dbReference type="GO" id="GO:0043529">
    <property type="term" value="C:GET complex"/>
    <property type="evidence" value="ECO:0007669"/>
    <property type="project" value="TreeGrafter"/>
</dbReference>
<feature type="transmembrane region" description="Helical" evidence="7">
    <location>
        <begin position="142"/>
        <end position="160"/>
    </location>
</feature>
<dbReference type="InterPro" id="IPR028945">
    <property type="entry name" value="Get1"/>
</dbReference>
<evidence type="ECO:0000256" key="4">
    <source>
        <dbReference type="ARBA" id="ARBA00022824"/>
    </source>
</evidence>
<keyword evidence="4" id="KW-0256">Endoplasmic reticulum</keyword>
<organism evidence="8 9">
    <name type="scientific">Rhizophlyctis rosea</name>
    <dbReference type="NCBI Taxonomy" id="64517"/>
    <lineage>
        <taxon>Eukaryota</taxon>
        <taxon>Fungi</taxon>
        <taxon>Fungi incertae sedis</taxon>
        <taxon>Chytridiomycota</taxon>
        <taxon>Chytridiomycota incertae sedis</taxon>
        <taxon>Chytridiomycetes</taxon>
        <taxon>Rhizophlyctidales</taxon>
        <taxon>Rhizophlyctidaceae</taxon>
        <taxon>Rhizophlyctis</taxon>
    </lineage>
</organism>
<evidence type="ECO:0000313" key="8">
    <source>
        <dbReference type="EMBL" id="KAJ3054479.1"/>
    </source>
</evidence>
<accession>A0AAD5X6S0</accession>
<evidence type="ECO:0000256" key="7">
    <source>
        <dbReference type="SAM" id="Phobius"/>
    </source>
</evidence>
<comment type="similarity">
    <text evidence="2">Belongs to the WRB/GET1 family.</text>
</comment>
<dbReference type="GO" id="GO:0005789">
    <property type="term" value="C:endoplasmic reticulum membrane"/>
    <property type="evidence" value="ECO:0007669"/>
    <property type="project" value="UniProtKB-SubCell"/>
</dbReference>
<evidence type="ECO:0000256" key="5">
    <source>
        <dbReference type="ARBA" id="ARBA00022989"/>
    </source>
</evidence>
<dbReference type="Gene3D" id="1.10.287.660">
    <property type="entry name" value="Helix hairpin bin"/>
    <property type="match status" value="1"/>
</dbReference>
<dbReference type="GO" id="GO:0071816">
    <property type="term" value="P:tail-anchored membrane protein insertion into ER membrane"/>
    <property type="evidence" value="ECO:0007669"/>
    <property type="project" value="InterPro"/>
</dbReference>
<keyword evidence="9" id="KW-1185">Reference proteome</keyword>
<keyword evidence="3 7" id="KW-0812">Transmembrane</keyword>
<dbReference type="InterPro" id="IPR029012">
    <property type="entry name" value="Helix_hairpin_bin_sf"/>
</dbReference>
<dbReference type="PANTHER" id="PTHR42650">
    <property type="entry name" value="TAIL-ANCHORED PROTEIN INSERTION RECEPTOR WRB"/>
    <property type="match status" value="1"/>
</dbReference>
<comment type="caution">
    <text evidence="8">The sequence shown here is derived from an EMBL/GenBank/DDBJ whole genome shotgun (WGS) entry which is preliminary data.</text>
</comment>
<dbReference type="Proteomes" id="UP001212841">
    <property type="component" value="Unassembled WGS sequence"/>
</dbReference>
<keyword evidence="6 7" id="KW-0472">Membrane</keyword>
<dbReference type="Pfam" id="PF04420">
    <property type="entry name" value="CHD5"/>
    <property type="match status" value="1"/>
</dbReference>
<evidence type="ECO:0000256" key="1">
    <source>
        <dbReference type="ARBA" id="ARBA00004477"/>
    </source>
</evidence>
<evidence type="ECO:0000256" key="2">
    <source>
        <dbReference type="ARBA" id="ARBA00010799"/>
    </source>
</evidence>
<evidence type="ECO:0000256" key="6">
    <source>
        <dbReference type="ARBA" id="ARBA00023136"/>
    </source>
</evidence>
<name>A0AAD5X6S0_9FUNG</name>
<proteinExistence type="inferred from homology"/>
<dbReference type="PANTHER" id="PTHR42650:SF1">
    <property type="entry name" value="GUIDED ENTRY OF TAIL-ANCHORED PROTEINS FACTOR 1"/>
    <property type="match status" value="1"/>
</dbReference>
<feature type="transmembrane region" description="Helical" evidence="7">
    <location>
        <begin position="109"/>
        <end position="130"/>
    </location>
</feature>
<reference evidence="8" key="1">
    <citation type="submission" date="2020-05" db="EMBL/GenBank/DDBJ databases">
        <title>Phylogenomic resolution of chytrid fungi.</title>
        <authorList>
            <person name="Stajich J.E."/>
            <person name="Amses K."/>
            <person name="Simmons R."/>
            <person name="Seto K."/>
            <person name="Myers J."/>
            <person name="Bonds A."/>
            <person name="Quandt C.A."/>
            <person name="Barry K."/>
            <person name="Liu P."/>
            <person name="Grigoriev I."/>
            <person name="Longcore J.E."/>
            <person name="James T.Y."/>
        </authorList>
    </citation>
    <scope>NUCLEOTIDE SEQUENCE</scope>
    <source>
        <strain evidence="8">JEL0318</strain>
    </source>
</reference>
<gene>
    <name evidence="8" type="primary">GET1</name>
    <name evidence="8" type="ORF">HK097_001724</name>
</gene>
<dbReference type="EMBL" id="JADGJD010000135">
    <property type="protein sequence ID" value="KAJ3054479.1"/>
    <property type="molecule type" value="Genomic_DNA"/>
</dbReference>
<protein>
    <submittedName>
        <fullName evidence="8">GET complex subunit get1</fullName>
    </submittedName>
</protein>
<evidence type="ECO:0000256" key="3">
    <source>
        <dbReference type="ARBA" id="ARBA00022692"/>
    </source>
</evidence>
<comment type="subcellular location">
    <subcellularLocation>
        <location evidence="1">Endoplasmic reticulum membrane</location>
        <topology evidence="1">Multi-pass membrane protein</topology>
    </subcellularLocation>
</comment>
<evidence type="ECO:0000313" key="9">
    <source>
        <dbReference type="Proteomes" id="UP001212841"/>
    </source>
</evidence>
<dbReference type="GO" id="GO:0043495">
    <property type="term" value="F:protein-membrane adaptor activity"/>
    <property type="evidence" value="ECO:0007669"/>
    <property type="project" value="TreeGrafter"/>
</dbReference>
<dbReference type="AlphaFoldDB" id="A0AAD5X6S0"/>
<sequence length="173" mass="19631">MDPLLAVFLYALLLTLIDRLGYTVIGTGLYTIYQKAVNSEKTARFASYKQEITTLRRDLTGTSAQDEFAKWAKMRRRLDKLSVEYQSLAKELATSRSAFHLQFSLGMRALMFGAQILLLALYRSVAIFYLPHDWLGPFSRLLSLPSAPIGSVSVLVWYYACRHSLKRVITAVI</sequence>